<dbReference type="HOGENOM" id="CLU_002690_2_0_1"/>
<reference evidence="3" key="1">
    <citation type="submission" date="2011-08" db="EMBL/GenBank/DDBJ databases">
        <title>The draft genome of Latimeria chalumnae.</title>
        <authorList>
            <person name="Di Palma F."/>
            <person name="Alfoldi J."/>
            <person name="Johnson J."/>
            <person name="Berlin A."/>
            <person name="Gnerre S."/>
            <person name="Jaffe D."/>
            <person name="MacCallum I."/>
            <person name="Young S."/>
            <person name="Walker B.J."/>
            <person name="Lander E."/>
            <person name="Lindblad-Toh K."/>
        </authorList>
    </citation>
    <scope>NUCLEOTIDE SEQUENCE [LARGE SCALE GENOMIC DNA]</scope>
    <source>
        <strain evidence="3">Wild caught</strain>
    </source>
</reference>
<feature type="region of interest" description="Disordered" evidence="1">
    <location>
        <begin position="373"/>
        <end position="403"/>
    </location>
</feature>
<organism evidence="2 3">
    <name type="scientific">Latimeria chalumnae</name>
    <name type="common">Coelacanth</name>
    <dbReference type="NCBI Taxonomy" id="7897"/>
    <lineage>
        <taxon>Eukaryota</taxon>
        <taxon>Metazoa</taxon>
        <taxon>Chordata</taxon>
        <taxon>Craniata</taxon>
        <taxon>Vertebrata</taxon>
        <taxon>Euteleostomi</taxon>
        <taxon>Coelacanthiformes</taxon>
        <taxon>Coelacanthidae</taxon>
        <taxon>Latimeria</taxon>
    </lineage>
</organism>
<protein>
    <submittedName>
        <fullName evidence="2">FERM and PDZ domain containing 4</fullName>
    </submittedName>
</protein>
<dbReference type="PANTHER" id="PTHR46221">
    <property type="entry name" value="FERM AND PDZ DOMAIN-CONTAINING PROTEIN FAMILY MEMBER"/>
    <property type="match status" value="1"/>
</dbReference>
<dbReference type="PANTHER" id="PTHR46221:SF4">
    <property type="entry name" value="FERM AND PDZ DOMAIN-CONTAINING PROTEIN 4"/>
    <property type="match status" value="1"/>
</dbReference>
<sequence length="1233" mass="135684">LSIKNNRNHGGEDTDSRRKHNLLSSEWNCLPKSSVIRIEEDQDAQTPFNESKQKMKDLMENMHFQKDTRHVYFSETLNTGGHDPQRIQKGISSEVESRTTNQQSLLSVSGMESMKAQDSPRGVKVSFIFGDHNLDSVNPQNLGYERLLDESPEILTEQRSLYLNSGNDFKGLDSSSDAESIQFSNTSVYENISDSKIFDNAEGIEEPLLHDICYAETTDDAEDEDEASCEEDLIVGEVDRADILNMSGSSDDIIDLTTLPPPGGDDNEEDDFLLHSLNMAIAAPPPGFRDSSDEEDTQNQATHCIEDKRQPSNLANSDIPVSLIDAVPTQTEGKSEEALNDAVVSTLQALEALAASEEQQTDDSSGVAMLRAYSPESSSDSGNETNSSEMTESSELAAAQKQSENSMRMFLATSDGYQPLIEEQTEFTTSQNLTGEMNVKSSHSLAERQAAELQSKVVPSKQMLHSDDIEMEPETMETKSVTDYFNKLHMGSIVYPSTNKRKSKATDGETRMTFDNSAALKKQPVSKKADSSEDLKSSSKYNTLLSRDNHSANAFDLERTAFRKENQRWCPATDERVVSSKSSKLSGVGRTESDAKEANPEEQDGSTSGLGQENTLLSDTTCLSSAKDPNSSEETELATDDHPSKLPEAEQSVARLCEYHLAKRMSSLQSEGHFSLQSSQCSSVDAGCSTGSSTCVTPIDSPLCTSDAKHIFSEPSLKSVSYITADERALFLPSHGGPYKDQQQQGEATCHRKTVPNMHAAPNTETLFGTLREGCHRMPKIKETTAFTEPEKGRGGGMSSAFSKHLKADTVILPSNICTDTKVPSLDQEPHDCPKVDHMCTKGISLRPYELWGGSLRMPHTKKILRRSSSSISSTSGYMDKLFDKKTAVSPKCLDAIETNEGKMQKRVELPLGKKLSKSYSQGSVNTSSSCCSPITECKDNRRSFAVVSSPKETKQYRTLPLPKLDTSNWRCHGPFSYCFLNKGNNGDDDEDDREKIELSYLSCPQLASESLAPTNQISTIENDCKTVASSGTAVKTPCSDTAATEQRHIDINLNEMAFDARIARINALKDKVYTLPDGFLAAQKDANELLSLVRASVGKREYLQKELYEPKLSQYKQLLSIESRELGNACRKMAMTDKSPEEMLSAMTSSFQILCCLTEACMRLVKVMNLETQQQGIVAKIDEVVMNYICLLKAAETASGTTPSDPNVKLLARHSNTMAAIVSTLTRSLKML</sequence>
<dbReference type="Proteomes" id="UP000008672">
    <property type="component" value="Unassembled WGS sequence"/>
</dbReference>
<dbReference type="GO" id="GO:0005546">
    <property type="term" value="F:phosphatidylinositol-4,5-bisphosphate binding"/>
    <property type="evidence" value="ECO:0007669"/>
    <property type="project" value="TreeGrafter"/>
</dbReference>
<dbReference type="OMA" id="THYSATM"/>
<dbReference type="AlphaFoldDB" id="H2ZRU0"/>
<evidence type="ECO:0000313" key="3">
    <source>
        <dbReference type="Proteomes" id="UP000008672"/>
    </source>
</evidence>
<dbReference type="eggNOG" id="KOG3552">
    <property type="taxonomic scope" value="Eukaryota"/>
</dbReference>
<proteinExistence type="predicted"/>
<reference evidence="2" key="3">
    <citation type="submission" date="2025-09" db="UniProtKB">
        <authorList>
            <consortium name="Ensembl"/>
        </authorList>
    </citation>
    <scope>IDENTIFICATION</scope>
</reference>
<feature type="compositionally biased region" description="Low complexity" evidence="1">
    <location>
        <begin position="579"/>
        <end position="589"/>
    </location>
</feature>
<keyword evidence="3" id="KW-1185">Reference proteome</keyword>
<feature type="region of interest" description="Disordered" evidence="1">
    <location>
        <begin position="573"/>
        <end position="646"/>
    </location>
</feature>
<evidence type="ECO:0000256" key="1">
    <source>
        <dbReference type="SAM" id="MobiDB-lite"/>
    </source>
</evidence>
<dbReference type="EMBL" id="AFYH01253523">
    <property type="status" value="NOT_ANNOTATED_CDS"/>
    <property type="molecule type" value="Genomic_DNA"/>
</dbReference>
<feature type="region of interest" description="Disordered" evidence="1">
    <location>
        <begin position="439"/>
        <end position="466"/>
    </location>
</feature>
<dbReference type="GeneTree" id="ENSGT00950000183035"/>
<feature type="compositionally biased region" description="Basic and acidic residues" evidence="1">
    <location>
        <begin position="527"/>
        <end position="537"/>
    </location>
</feature>
<dbReference type="FunCoup" id="H2ZRU0">
    <property type="interactions" value="34"/>
</dbReference>
<reference evidence="2" key="2">
    <citation type="submission" date="2025-08" db="UniProtKB">
        <authorList>
            <consortium name="Ensembl"/>
        </authorList>
    </citation>
    <scope>IDENTIFICATION</scope>
</reference>
<dbReference type="InParanoid" id="H2ZRU0"/>
<feature type="region of interest" description="Disordered" evidence="1">
    <location>
        <begin position="496"/>
        <end position="538"/>
    </location>
</feature>
<feature type="compositionally biased region" description="Low complexity" evidence="1">
    <location>
        <begin position="376"/>
        <end position="395"/>
    </location>
</feature>
<feature type="compositionally biased region" description="Polar residues" evidence="1">
    <location>
        <begin position="605"/>
        <end position="629"/>
    </location>
</feature>
<name>H2ZRU0_LATCH</name>
<dbReference type="Bgee" id="ENSLACG00000000098">
    <property type="expression patterns" value="Expressed in muscle tissue"/>
</dbReference>
<dbReference type="Ensembl" id="ENSLACT00000000112.1">
    <property type="protein sequence ID" value="ENSLACP00000000111.1"/>
    <property type="gene ID" value="ENSLACG00000000098.1"/>
</dbReference>
<dbReference type="STRING" id="7897.ENSLACP00000000111"/>
<feature type="region of interest" description="Disordered" evidence="1">
    <location>
        <begin position="283"/>
        <end position="319"/>
    </location>
</feature>
<gene>
    <name evidence="2" type="primary">FRMPD4</name>
</gene>
<dbReference type="GO" id="GO:0043197">
    <property type="term" value="C:dendritic spine"/>
    <property type="evidence" value="ECO:0007669"/>
    <property type="project" value="TreeGrafter"/>
</dbReference>
<accession>H2ZRU0</accession>
<dbReference type="CDD" id="cd21943">
    <property type="entry name" value="LGNbd_FRMPD4"/>
    <property type="match status" value="1"/>
</dbReference>
<feature type="region of interest" description="Disordered" evidence="1">
    <location>
        <begin position="1"/>
        <end position="21"/>
    </location>
</feature>
<evidence type="ECO:0000313" key="2">
    <source>
        <dbReference type="Ensembl" id="ENSLACP00000000111.1"/>
    </source>
</evidence>